<dbReference type="SUPFAM" id="SSF51735">
    <property type="entry name" value="NAD(P)-binding Rossmann-fold domains"/>
    <property type="match status" value="1"/>
</dbReference>
<evidence type="ECO:0000313" key="3">
    <source>
        <dbReference type="ZFIN" id="ZDB-GENE-030131-4716"/>
    </source>
</evidence>
<dbReference type="GeneTree" id="ENSGT00940000165857"/>
<dbReference type="ZFIN" id="ZDB-GENE-030131-4716">
    <property type="gene designation" value="si:ch211-107o10.3"/>
</dbReference>
<dbReference type="PRINTS" id="PR00080">
    <property type="entry name" value="SDRFAMILY"/>
</dbReference>
<dbReference type="PANTHER" id="PTHR43157:SF26">
    <property type="entry name" value="RETINOL DEHYDROGENASE-LIKE"/>
    <property type="match status" value="1"/>
</dbReference>
<dbReference type="eggNOG" id="KOG1208">
    <property type="taxonomic scope" value="Eukaryota"/>
</dbReference>
<protein>
    <submittedName>
        <fullName evidence="2">Uncharacterized protein isoform X1</fullName>
    </submittedName>
</protein>
<dbReference type="RefSeq" id="XP_005168926.2">
    <property type="nucleotide sequence ID" value="XM_005168869.6"/>
</dbReference>
<proteinExistence type="predicted"/>
<dbReference type="InterPro" id="IPR002347">
    <property type="entry name" value="SDR_fam"/>
</dbReference>
<dbReference type="GO" id="GO:0016491">
    <property type="term" value="F:oxidoreductase activity"/>
    <property type="evidence" value="ECO:0007669"/>
    <property type="project" value="UniProtKB-KW"/>
</dbReference>
<dbReference type="InterPro" id="IPR036291">
    <property type="entry name" value="NAD(P)-bd_dom_sf"/>
</dbReference>
<dbReference type="PANTHER" id="PTHR43157">
    <property type="entry name" value="PHOSPHATIDYLINOSITOL-GLYCAN BIOSYNTHESIS CLASS F PROTEIN-RELATED"/>
    <property type="match status" value="1"/>
</dbReference>
<evidence type="ECO:0000313" key="1">
    <source>
        <dbReference type="Proteomes" id="UP000000437"/>
    </source>
</evidence>
<accession>A0A8M2BG52</accession>
<reference evidence="2" key="1">
    <citation type="submission" date="2025-08" db="UniProtKB">
        <authorList>
            <consortium name="RefSeq"/>
        </authorList>
    </citation>
    <scope>IDENTIFICATION</scope>
    <source>
        <strain evidence="2">Tuebingen</strain>
        <tissue evidence="2">Fibroblasts and whole tissue</tissue>
    </source>
</reference>
<organism evidence="1 2">
    <name type="scientific">Danio rerio</name>
    <name type="common">Zebrafish</name>
    <name type="synonym">Brachydanio rerio</name>
    <dbReference type="NCBI Taxonomy" id="7955"/>
    <lineage>
        <taxon>Eukaryota</taxon>
        <taxon>Metazoa</taxon>
        <taxon>Chordata</taxon>
        <taxon>Craniata</taxon>
        <taxon>Vertebrata</taxon>
        <taxon>Euteleostomi</taxon>
        <taxon>Actinopterygii</taxon>
        <taxon>Neopterygii</taxon>
        <taxon>Teleostei</taxon>
        <taxon>Ostariophysi</taxon>
        <taxon>Cypriniformes</taxon>
        <taxon>Danionidae</taxon>
        <taxon>Danioninae</taxon>
        <taxon>Danio</taxon>
    </lineage>
</organism>
<dbReference type="PaxDb" id="7955-ENSDARP00000012436"/>
<dbReference type="AGR" id="ZFIN:ZDB-GENE-030131-4716"/>
<dbReference type="OrthoDB" id="191139at2759"/>
<gene>
    <name evidence="2 3" type="primary">si:ch211-107o10.3</name>
    <name evidence="2" type="synonym">fd55e03</name>
    <name evidence="2" type="synonym">wu:fd55e03</name>
</gene>
<keyword evidence="1" id="KW-1185">Reference proteome</keyword>
<dbReference type="Pfam" id="PF00106">
    <property type="entry name" value="adh_short"/>
    <property type="match status" value="1"/>
</dbReference>
<dbReference type="Bgee" id="ENSDARG00000008491">
    <property type="expression patterns" value="Expressed in intestine and 21 other cell types or tissues"/>
</dbReference>
<dbReference type="KEGG" id="dre:407663"/>
<dbReference type="OMA" id="ELQWGAN"/>
<dbReference type="Gene3D" id="3.40.50.720">
    <property type="entry name" value="NAD(P)-binding Rossmann-like Domain"/>
    <property type="match status" value="1"/>
</dbReference>
<dbReference type="Proteomes" id="UP000000437">
    <property type="component" value="Chromosome 7"/>
</dbReference>
<dbReference type="PRINTS" id="PR00081">
    <property type="entry name" value="GDHRDH"/>
</dbReference>
<evidence type="ECO:0000313" key="2">
    <source>
        <dbReference type="RefSeq" id="XP_005168926.2"/>
    </source>
</evidence>
<dbReference type="STRING" id="7955.ENSDARP00000012436"/>
<sequence>MQDYANAVKEFVEDHYTGVTFVLITGVGLFGFRRWLAGGVCRSKARLNGKTVLITGGNTGIGKETAVDMAKRGARVILACRDMGRAHKAAEEVRKRSGNENVTVKMLDLASLQSVRDLVKDVQQSEKRLDILINNAGVMMCPKWHTDEGFEMQIGVNHLGHFLLTNLLLDLLKKSAPSRIVNVASVAHERGKINFNDINMDKDYDPYQSYYRSKLANVLFTRELAVKLRDTGVTTYALHPGVIRTELVRHVVSNLWRKLMILPFYFFFKNPWQGAQTTIYCAVDESLKHSSGLYYSDCAPKETAPQGRDDVAARRLWDLSASMVGLA</sequence>
<name>A0A8M2BG52_DANRE</name>